<evidence type="ECO:0000313" key="2">
    <source>
        <dbReference type="EMBL" id="KKU84005.1"/>
    </source>
</evidence>
<accession>A0A0G1WP84</accession>
<feature type="transmembrane region" description="Helical" evidence="1">
    <location>
        <begin position="84"/>
        <end position="108"/>
    </location>
</feature>
<keyword evidence="1" id="KW-0812">Transmembrane</keyword>
<proteinExistence type="predicted"/>
<reference evidence="2 3" key="1">
    <citation type="journal article" date="2015" name="Nature">
        <title>rRNA introns, odd ribosomes, and small enigmatic genomes across a large radiation of phyla.</title>
        <authorList>
            <person name="Brown C.T."/>
            <person name="Hug L.A."/>
            <person name="Thomas B.C."/>
            <person name="Sharon I."/>
            <person name="Castelle C.J."/>
            <person name="Singh A."/>
            <person name="Wilkins M.J."/>
            <person name="Williams K.H."/>
            <person name="Banfield J.F."/>
        </authorList>
    </citation>
    <scope>NUCLEOTIDE SEQUENCE [LARGE SCALE GENOMIC DNA]</scope>
</reference>
<evidence type="ECO:0000313" key="3">
    <source>
        <dbReference type="Proteomes" id="UP000034265"/>
    </source>
</evidence>
<dbReference type="Proteomes" id="UP000034265">
    <property type="component" value="Unassembled WGS sequence"/>
</dbReference>
<dbReference type="EMBL" id="LCOT01000008">
    <property type="protein sequence ID" value="KKU84005.1"/>
    <property type="molecule type" value="Genomic_DNA"/>
</dbReference>
<dbReference type="AlphaFoldDB" id="A0A0G1WP84"/>
<sequence>MLELPHTLIGAAIATAIPDPRISLPLALLSHFVTEYIPHWNPHLFTELKTLGHITRKTTLIVAADATAALILGTWIALRSPRPLIILAACFLAVLPDVLEIPYFFFGWRPKIDEKLVLWQRSHQLNVKPIWGIICQLAVVVVTLYFTLSA</sequence>
<feature type="transmembrane region" description="Helical" evidence="1">
    <location>
        <begin position="59"/>
        <end position="78"/>
    </location>
</feature>
<keyword evidence="1" id="KW-0472">Membrane</keyword>
<name>A0A0G1WP84_9BACT</name>
<evidence type="ECO:0000256" key="1">
    <source>
        <dbReference type="SAM" id="Phobius"/>
    </source>
</evidence>
<keyword evidence="1" id="KW-1133">Transmembrane helix</keyword>
<gene>
    <name evidence="2" type="ORF">UY11_C0008G0018</name>
</gene>
<protein>
    <submittedName>
        <fullName evidence="2">Uncharacterized protein</fullName>
    </submittedName>
</protein>
<organism evidence="2 3">
    <name type="scientific">Candidatus Amesbacteria bacterium GW2011_GWC2_47_8</name>
    <dbReference type="NCBI Taxonomy" id="1618367"/>
    <lineage>
        <taxon>Bacteria</taxon>
        <taxon>Candidatus Amesiibacteriota</taxon>
    </lineage>
</organism>
<comment type="caution">
    <text evidence="2">The sequence shown here is derived from an EMBL/GenBank/DDBJ whole genome shotgun (WGS) entry which is preliminary data.</text>
</comment>
<feature type="transmembrane region" description="Helical" evidence="1">
    <location>
        <begin position="129"/>
        <end position="148"/>
    </location>
</feature>